<dbReference type="InterPro" id="IPR011033">
    <property type="entry name" value="PRC_barrel-like_sf"/>
</dbReference>
<dbReference type="OrthoDB" id="77776at2157"/>
<proteinExistence type="predicted"/>
<evidence type="ECO:0000259" key="1">
    <source>
        <dbReference type="Pfam" id="PF05239"/>
    </source>
</evidence>
<gene>
    <name evidence="2" type="ORF">DPC56_03790</name>
</gene>
<reference evidence="2 3" key="1">
    <citation type="submission" date="2018-06" db="EMBL/GenBank/DDBJ databases">
        <title>Draft genome sequence of hyperthermophilic methanogen Methanothermobacter tenebrarum sp. MCM-B 1447.</title>
        <authorList>
            <person name="Pore S.D."/>
            <person name="Dagar S."/>
            <person name="Dhakephalkar P.K."/>
        </authorList>
    </citation>
    <scope>NUCLEOTIDE SEQUENCE [LARGE SCALE GENOMIC DNA]</scope>
    <source>
        <strain evidence="2 3">MCM B 1447</strain>
    </source>
</reference>
<dbReference type="EMBL" id="QLOE01000003">
    <property type="protein sequence ID" value="RAO79436.1"/>
    <property type="molecule type" value="Genomic_DNA"/>
</dbReference>
<dbReference type="Gene3D" id="2.30.30.240">
    <property type="entry name" value="PRC-barrel domain"/>
    <property type="match status" value="1"/>
</dbReference>
<evidence type="ECO:0000313" key="3">
    <source>
        <dbReference type="Proteomes" id="UP000249782"/>
    </source>
</evidence>
<accession>A0A328PID1</accession>
<keyword evidence="3" id="KW-1185">Reference proteome</keyword>
<organism evidence="2 3">
    <name type="scientific">Methanothermobacter tenebrarum</name>
    <dbReference type="NCBI Taxonomy" id="680118"/>
    <lineage>
        <taxon>Archaea</taxon>
        <taxon>Methanobacteriati</taxon>
        <taxon>Methanobacteriota</taxon>
        <taxon>Methanomada group</taxon>
        <taxon>Methanobacteria</taxon>
        <taxon>Methanobacteriales</taxon>
        <taxon>Methanobacteriaceae</taxon>
        <taxon>Methanothermobacter</taxon>
    </lineage>
</organism>
<protein>
    <recommendedName>
        <fullName evidence="1">PRC-barrel domain-containing protein</fullName>
    </recommendedName>
</protein>
<dbReference type="Proteomes" id="UP000249782">
    <property type="component" value="Unassembled WGS sequence"/>
</dbReference>
<dbReference type="Pfam" id="PF05239">
    <property type="entry name" value="PRC"/>
    <property type="match status" value="1"/>
</dbReference>
<comment type="caution">
    <text evidence="2">The sequence shown here is derived from an EMBL/GenBank/DDBJ whole genome shotgun (WGS) entry which is preliminary data.</text>
</comment>
<dbReference type="RefSeq" id="WP_112093723.1">
    <property type="nucleotide sequence ID" value="NZ_QLOE01000003.1"/>
</dbReference>
<dbReference type="AlphaFoldDB" id="A0A328PID1"/>
<dbReference type="SUPFAM" id="SSF50346">
    <property type="entry name" value="PRC-barrel domain"/>
    <property type="match status" value="1"/>
</dbReference>
<sequence length="91" mass="9921">MLVSEFLGKKVLDKNAIEVGKVSDMDIDLENGMINSVIISKGELALRPQTFIVNIDEIQKVGDYVIIDIAVEGVSETPGEETTKLSLGKEE</sequence>
<dbReference type="InterPro" id="IPR027275">
    <property type="entry name" value="PRC-brl_dom"/>
</dbReference>
<evidence type="ECO:0000313" key="2">
    <source>
        <dbReference type="EMBL" id="RAO79436.1"/>
    </source>
</evidence>
<feature type="domain" description="PRC-barrel" evidence="1">
    <location>
        <begin position="2"/>
        <end position="69"/>
    </location>
</feature>
<name>A0A328PID1_9EURY</name>